<dbReference type="EMBL" id="CP001275">
    <property type="protein sequence ID" value="ACM06314.1"/>
    <property type="molecule type" value="Genomic_DNA"/>
</dbReference>
<name>B9KYV0_THERP</name>
<proteinExistence type="predicted"/>
<sequence length="215" mass="24934">MSLLSDDTEKDRRLSILRINLSYVLHESSSSATVGRFAKQLLVNARAATRATRRIETWTDERFLPTIVIRDERVLWDFQRDASPFVLTIDLGASSLLHRALHLLLPSTYPAKTLWSVDRWSAEARSYSCTLFRAETTVALPASSEIPAWFALLVFRPGWRSMLLDLSRLSAATFDRDLVRTLERVIRDYTDQWWCWRPWWPVPAEKALPELQGER</sequence>
<keyword evidence="2" id="KW-1185">Reference proteome</keyword>
<evidence type="ECO:0000313" key="2">
    <source>
        <dbReference type="Proteomes" id="UP000000447"/>
    </source>
</evidence>
<dbReference type="eggNOG" id="ENOG5030TD2">
    <property type="taxonomic scope" value="Bacteria"/>
</dbReference>
<dbReference type="STRING" id="309801.trd_0654"/>
<reference evidence="1 2" key="1">
    <citation type="journal article" date="2009" name="PLoS ONE">
        <title>Complete genome sequence of the aerobic CO-oxidizing thermophile Thermomicrobium roseum.</title>
        <authorList>
            <person name="Wu D."/>
            <person name="Raymond J."/>
            <person name="Wu M."/>
            <person name="Chatterji S."/>
            <person name="Ren Q."/>
            <person name="Graham J.E."/>
            <person name="Bryant D.A."/>
            <person name="Robb F."/>
            <person name="Colman A."/>
            <person name="Tallon L.J."/>
            <person name="Badger J.H."/>
            <person name="Madupu R."/>
            <person name="Ward N.L."/>
            <person name="Eisen J.A."/>
        </authorList>
    </citation>
    <scope>NUCLEOTIDE SEQUENCE [LARGE SCALE GENOMIC DNA]</scope>
    <source>
        <strain evidence="2">ATCC 27502 / DSM 5159 / P-2</strain>
    </source>
</reference>
<dbReference type="HOGENOM" id="CLU_1314735_0_0_0"/>
<dbReference type="AlphaFoldDB" id="B9KYV0"/>
<dbReference type="KEGG" id="tro:trd_0654"/>
<dbReference type="Proteomes" id="UP000000447">
    <property type="component" value="Chromosome"/>
</dbReference>
<gene>
    <name evidence="1" type="ordered locus">trd_0654</name>
</gene>
<evidence type="ECO:0000313" key="1">
    <source>
        <dbReference type="EMBL" id="ACM06314.1"/>
    </source>
</evidence>
<protein>
    <submittedName>
        <fullName evidence="1">Uncharacterized protein</fullName>
    </submittedName>
</protein>
<organism evidence="1 2">
    <name type="scientific">Thermomicrobium roseum (strain ATCC 27502 / DSM 5159 / P-2)</name>
    <dbReference type="NCBI Taxonomy" id="309801"/>
    <lineage>
        <taxon>Bacteria</taxon>
        <taxon>Pseudomonadati</taxon>
        <taxon>Thermomicrobiota</taxon>
        <taxon>Thermomicrobia</taxon>
        <taxon>Thermomicrobiales</taxon>
        <taxon>Thermomicrobiaceae</taxon>
        <taxon>Thermomicrobium</taxon>
    </lineage>
</organism>
<accession>B9KYV0</accession>